<dbReference type="OrthoDB" id="5410873at2759"/>
<name>A0A2T4GWL0_FUSCU</name>
<evidence type="ECO:0008006" key="4">
    <source>
        <dbReference type="Google" id="ProtNLM"/>
    </source>
</evidence>
<gene>
    <name evidence="1" type="ORF">FCULG_00006254</name>
    <name evidence="2" type="ORF">HYE67_002061</name>
</gene>
<dbReference type="Proteomes" id="UP000663297">
    <property type="component" value="Chromosome 1"/>
</dbReference>
<evidence type="ECO:0000313" key="2">
    <source>
        <dbReference type="EMBL" id="QPC59830.1"/>
    </source>
</evidence>
<evidence type="ECO:0000313" key="1">
    <source>
        <dbReference type="EMBL" id="PTD07937.1"/>
    </source>
</evidence>
<dbReference type="Proteomes" id="UP000241587">
    <property type="component" value="Unassembled WGS sequence"/>
</dbReference>
<dbReference type="OMA" id="FHAFFNE"/>
<keyword evidence="3" id="KW-1185">Reference proteome</keyword>
<reference evidence="1 3" key="1">
    <citation type="submission" date="2018-02" db="EMBL/GenBank/DDBJ databases">
        <title>Fusarium culmorum secondary metabolites in fungal-bacterial-plant interactions.</title>
        <authorList>
            <person name="Schmidt R."/>
        </authorList>
    </citation>
    <scope>NUCLEOTIDE SEQUENCE [LARGE SCALE GENOMIC DNA]</scope>
    <source>
        <strain evidence="1 3">PV</strain>
    </source>
</reference>
<sequence length="454" mass="52190">MPPPALDYLPPEIFLAISDLLPWTDKESLSIANKKIRNQLVPHLFRHIKVDCPLARENNLQSVIQLHGTYTLSVRVNVEFQPNPPNSGLEGTEVDPDSTEAWYWDDYPASVWARDSVDISTMQDVIQFKGMPKCTKLSIHTNGEEDFEIDGGWDENDLADTSIYFCSSPESWEKVKEKEKQYKWRKAWCELWKDVAKYAKTESLELLHFLPIKASCWLDPEWAAFLGRLKSLTIRAYGQDNGAGWAVNTLEGFNAFFVEMPDFLFRHAKNLEHLCIAGNEDGHLGEDALRFEPNTMPQLKSLRLETMSITESLKEFLSGSTPKLESLYLFNVAAWAEGTEPTWADFWKAVRKGNPALREVVYRYSRIAPLCEFEDMNDDYDSAEMDSDEVAQARKKLTDDPTLVIWPYVTSNDKYGDVQAWEDINLESLKKGDDNKEYKLLMDEIKQRQQNNVS</sequence>
<dbReference type="EMBL" id="PVEM01000006">
    <property type="protein sequence ID" value="PTD07937.1"/>
    <property type="molecule type" value="Genomic_DNA"/>
</dbReference>
<dbReference type="EMBL" id="CP064747">
    <property type="protein sequence ID" value="QPC59830.1"/>
    <property type="molecule type" value="Genomic_DNA"/>
</dbReference>
<dbReference type="SUPFAM" id="SSF52047">
    <property type="entry name" value="RNI-like"/>
    <property type="match status" value="1"/>
</dbReference>
<accession>A0A2T4GWL0</accession>
<evidence type="ECO:0000313" key="3">
    <source>
        <dbReference type="Proteomes" id="UP000241587"/>
    </source>
</evidence>
<organism evidence="1 3">
    <name type="scientific">Fusarium culmorum</name>
    <dbReference type="NCBI Taxonomy" id="5516"/>
    <lineage>
        <taxon>Eukaryota</taxon>
        <taxon>Fungi</taxon>
        <taxon>Dikarya</taxon>
        <taxon>Ascomycota</taxon>
        <taxon>Pezizomycotina</taxon>
        <taxon>Sordariomycetes</taxon>
        <taxon>Hypocreomycetidae</taxon>
        <taxon>Hypocreales</taxon>
        <taxon>Nectriaceae</taxon>
        <taxon>Fusarium</taxon>
    </lineage>
</organism>
<proteinExistence type="predicted"/>
<reference evidence="2" key="2">
    <citation type="submission" date="2020-11" db="EMBL/GenBank/DDBJ databases">
        <title>The chromosome-scale genome resource for two endophytic Fusarium species: F. culmorum and F. pseudograminearum.</title>
        <authorList>
            <person name="Yuan Z."/>
        </authorList>
    </citation>
    <scope>NUCLEOTIDE SEQUENCE</scope>
    <source>
        <strain evidence="2">Class2-1B</strain>
    </source>
</reference>
<dbReference type="InterPro" id="IPR032675">
    <property type="entry name" value="LRR_dom_sf"/>
</dbReference>
<dbReference type="Gene3D" id="3.80.10.10">
    <property type="entry name" value="Ribonuclease Inhibitor"/>
    <property type="match status" value="1"/>
</dbReference>
<dbReference type="AlphaFoldDB" id="A0A2T4GWL0"/>
<protein>
    <recommendedName>
        <fullName evidence="4">F-box domain-containing protein</fullName>
    </recommendedName>
</protein>